<dbReference type="InParanoid" id="A0A6N7EQU0"/>
<sequence length="100" mass="11213">MSSESTEQTKNTEKNAVSHQELLNEFIALANKFRNEGVEIHDISTALMASSAVYTTYVFTGNEGYLKESGIKKVIEAYENHVRRVQSLKASQQTANDDKK</sequence>
<dbReference type="RefSeq" id="WP_152808265.1">
    <property type="nucleotide sequence ID" value="NZ_WHNW01000001.1"/>
</dbReference>
<accession>A0A6N7EQU0</accession>
<dbReference type="InterPro" id="IPR021490">
    <property type="entry name" value="DUF3144"/>
</dbReference>
<reference evidence="1 2" key="1">
    <citation type="submission" date="2019-10" db="EMBL/GenBank/DDBJ databases">
        <title>Cardiobacteriales fam. a chemoheterotrophic member of the order Cardiobacteriales, and proposal of Cardiobacteriales fam. nov.</title>
        <authorList>
            <person name="Wang C."/>
        </authorList>
    </citation>
    <scope>NUCLEOTIDE SEQUENCE [LARGE SCALE GENOMIC DNA]</scope>
    <source>
        <strain evidence="1 2">ML27</strain>
    </source>
</reference>
<organism evidence="1 2">
    <name type="scientific">Ostreibacterium oceani</name>
    <dbReference type="NCBI Taxonomy" id="2654998"/>
    <lineage>
        <taxon>Bacteria</taxon>
        <taxon>Pseudomonadati</taxon>
        <taxon>Pseudomonadota</taxon>
        <taxon>Gammaproteobacteria</taxon>
        <taxon>Cardiobacteriales</taxon>
        <taxon>Ostreibacteriaceae</taxon>
        <taxon>Ostreibacterium</taxon>
    </lineage>
</organism>
<protein>
    <submittedName>
        <fullName evidence="1">DUF3144 domain-containing protein</fullName>
    </submittedName>
</protein>
<comment type="caution">
    <text evidence="1">The sequence shown here is derived from an EMBL/GenBank/DDBJ whole genome shotgun (WGS) entry which is preliminary data.</text>
</comment>
<dbReference type="AlphaFoldDB" id="A0A6N7EQU0"/>
<name>A0A6N7EQU0_9GAMM</name>
<keyword evidence="2" id="KW-1185">Reference proteome</keyword>
<dbReference type="Pfam" id="PF11342">
    <property type="entry name" value="DUF3144"/>
    <property type="match status" value="1"/>
</dbReference>
<gene>
    <name evidence="1" type="ORF">GCU85_00560</name>
</gene>
<proteinExistence type="predicted"/>
<evidence type="ECO:0000313" key="2">
    <source>
        <dbReference type="Proteomes" id="UP000471298"/>
    </source>
</evidence>
<dbReference type="Proteomes" id="UP000471298">
    <property type="component" value="Unassembled WGS sequence"/>
</dbReference>
<evidence type="ECO:0000313" key="1">
    <source>
        <dbReference type="EMBL" id="MPV85224.1"/>
    </source>
</evidence>
<dbReference type="EMBL" id="WHNW01000001">
    <property type="protein sequence ID" value="MPV85224.1"/>
    <property type="molecule type" value="Genomic_DNA"/>
</dbReference>